<dbReference type="SUPFAM" id="SSF81301">
    <property type="entry name" value="Nucleotidyltransferase"/>
    <property type="match status" value="1"/>
</dbReference>
<reference evidence="3" key="2">
    <citation type="submission" date="2021-04" db="EMBL/GenBank/DDBJ databases">
        <authorList>
            <person name="Gilroy R."/>
        </authorList>
    </citation>
    <scope>NUCLEOTIDE SEQUENCE</scope>
    <source>
        <strain evidence="3">1068</strain>
    </source>
</reference>
<dbReference type="InterPro" id="IPR043519">
    <property type="entry name" value="NT_sf"/>
</dbReference>
<evidence type="ECO:0000256" key="1">
    <source>
        <dbReference type="ARBA" id="ARBA00004976"/>
    </source>
</evidence>
<dbReference type="Proteomes" id="UP000824056">
    <property type="component" value="Unassembled WGS sequence"/>
</dbReference>
<reference evidence="3" key="1">
    <citation type="journal article" date="2021" name="PeerJ">
        <title>Extensive microbial diversity within the chicken gut microbiome revealed by metagenomics and culture.</title>
        <authorList>
            <person name="Gilroy R."/>
            <person name="Ravi A."/>
            <person name="Getino M."/>
            <person name="Pursley I."/>
            <person name="Horton D.L."/>
            <person name="Alikhan N.F."/>
            <person name="Baker D."/>
            <person name="Gharbi K."/>
            <person name="Hall N."/>
            <person name="Watson M."/>
            <person name="Adriaenssens E.M."/>
            <person name="Foster-Nyarko E."/>
            <person name="Jarju S."/>
            <person name="Secka A."/>
            <person name="Antonio M."/>
            <person name="Oren A."/>
            <person name="Chaudhuri R.R."/>
            <person name="La Ragione R."/>
            <person name="Hildebrand F."/>
            <person name="Pallen M.J."/>
        </authorList>
    </citation>
    <scope>NUCLEOTIDE SEQUENCE</scope>
    <source>
        <strain evidence="3">1068</strain>
    </source>
</reference>
<dbReference type="InterPro" id="IPR052366">
    <property type="entry name" value="GTP_Pyrophosphokinase"/>
</dbReference>
<accession>A0A9D2JTK4</accession>
<dbReference type="SMART" id="SM00954">
    <property type="entry name" value="RelA_SpoT"/>
    <property type="match status" value="1"/>
</dbReference>
<dbReference type="PANTHER" id="PTHR47837:SF2">
    <property type="entry name" value="GTP PYROPHOSPHOKINASE YWAC"/>
    <property type="match status" value="1"/>
</dbReference>
<dbReference type="Pfam" id="PF04607">
    <property type="entry name" value="RelA_SpoT"/>
    <property type="match status" value="1"/>
</dbReference>
<name>A0A9D2JTK4_9FIRM</name>
<organism evidence="3 4">
    <name type="scientific">Candidatus Blautia pullicola</name>
    <dbReference type="NCBI Taxonomy" id="2838498"/>
    <lineage>
        <taxon>Bacteria</taxon>
        <taxon>Bacillati</taxon>
        <taxon>Bacillota</taxon>
        <taxon>Clostridia</taxon>
        <taxon>Lachnospirales</taxon>
        <taxon>Lachnospiraceae</taxon>
        <taxon>Blautia</taxon>
    </lineage>
</organism>
<protein>
    <submittedName>
        <fullName evidence="3">GTP pyrophosphokinase family protein</fullName>
    </submittedName>
</protein>
<evidence type="ECO:0000259" key="2">
    <source>
        <dbReference type="SMART" id="SM00954"/>
    </source>
</evidence>
<dbReference type="Gene3D" id="3.30.460.10">
    <property type="entry name" value="Beta Polymerase, domain 2"/>
    <property type="match status" value="1"/>
</dbReference>
<evidence type="ECO:0000313" key="4">
    <source>
        <dbReference type="Proteomes" id="UP000824056"/>
    </source>
</evidence>
<dbReference type="InterPro" id="IPR007685">
    <property type="entry name" value="RelA_SpoT"/>
</dbReference>
<dbReference type="GO" id="GO:0015969">
    <property type="term" value="P:guanosine tetraphosphate metabolic process"/>
    <property type="evidence" value="ECO:0007669"/>
    <property type="project" value="InterPro"/>
</dbReference>
<comment type="caution">
    <text evidence="3">The sequence shown here is derived from an EMBL/GenBank/DDBJ whole genome shotgun (WGS) entry which is preliminary data.</text>
</comment>
<dbReference type="CDD" id="cd05399">
    <property type="entry name" value="NT_Rel-Spo_like"/>
    <property type="match status" value="1"/>
</dbReference>
<dbReference type="AlphaFoldDB" id="A0A9D2JTK4"/>
<gene>
    <name evidence="3" type="ORF">H9809_13195</name>
</gene>
<evidence type="ECO:0000313" key="3">
    <source>
        <dbReference type="EMBL" id="HIZ66831.1"/>
    </source>
</evidence>
<comment type="pathway">
    <text evidence="1">Purine metabolism; ppGpp biosynthesis; ppGpp from GTP: step 1/2.</text>
</comment>
<proteinExistence type="predicted"/>
<dbReference type="PANTHER" id="PTHR47837">
    <property type="entry name" value="GTP PYROPHOSPHOKINASE YJBM"/>
    <property type="match status" value="1"/>
</dbReference>
<dbReference type="Gene3D" id="1.10.287.860">
    <property type="entry name" value="Nucleotidyltransferase"/>
    <property type="match status" value="1"/>
</dbReference>
<dbReference type="EMBL" id="DXBG01000307">
    <property type="protein sequence ID" value="HIZ66831.1"/>
    <property type="molecule type" value="Genomic_DNA"/>
</dbReference>
<feature type="domain" description="RelA/SpoT" evidence="2">
    <location>
        <begin position="45"/>
        <end position="166"/>
    </location>
</feature>
<sequence length="272" mass="32183">MEIRLWRELLIPYELAVKELVIKFNQLKKEHREKDLYSPIEEVSGRVKSINSILEKMQRKNISWDELEEKVEDIAGVRIICQFYEDIEKVAALIQKRSDMRVLEIKDYVSHMKESGYRSYHMIIAYGVETLEGRKEIRAELQIRTLAMNFWATIEHSLQYKYKGNMPPHLAQRLTSAADSILKLDAEMSSVRNEVMDAQNSMLHQSNLVADILNNIENLYRYSNKREVAKIQDEFYRIYKIKDLEKLERFHRELDIIAEGYRAQALTHDELG</sequence>